<evidence type="ECO:0000313" key="3">
    <source>
        <dbReference type="EMBL" id="CAB4320037.1"/>
    </source>
</evidence>
<reference evidence="5" key="1">
    <citation type="journal article" date="2020" name="Genome Biol.">
        <title>Gamete binning: chromosome-level and haplotype-resolved genome assembly enabled by high-throughput single-cell sequencing of gamete genomes.</title>
        <authorList>
            <person name="Campoy J.A."/>
            <person name="Sun H."/>
            <person name="Goel M."/>
            <person name="Jiao W.-B."/>
            <person name="Folz-Donahue K."/>
            <person name="Wang N."/>
            <person name="Rubio M."/>
            <person name="Liu C."/>
            <person name="Kukat C."/>
            <person name="Ruiz D."/>
            <person name="Huettel B."/>
            <person name="Schneeberger K."/>
        </authorList>
    </citation>
    <scope>NUCLEOTIDE SEQUENCE [LARGE SCALE GENOMIC DNA]</scope>
    <source>
        <strain evidence="5">cv. Rojo Pasion</strain>
    </source>
</reference>
<gene>
    <name evidence="2" type="ORF">CURHAP_LOCUS48961</name>
    <name evidence="3" type="ORF">ORAREDHAP_LOCUS48377</name>
</gene>
<name>A0A6J5VUY4_PRUAR</name>
<protein>
    <submittedName>
        <fullName evidence="2">Uncharacterized protein</fullName>
    </submittedName>
</protein>
<evidence type="ECO:0000313" key="2">
    <source>
        <dbReference type="EMBL" id="CAB4289668.1"/>
    </source>
</evidence>
<dbReference type="EMBL" id="CAEKKB010000008">
    <property type="protein sequence ID" value="CAB4320037.1"/>
    <property type="molecule type" value="Genomic_DNA"/>
</dbReference>
<dbReference type="Proteomes" id="UP000507245">
    <property type="component" value="Unassembled WGS sequence"/>
</dbReference>
<sequence length="68" mass="7384">MATKRAMTKACPKSNASIPVTYLRARTPPSTQARNAWWDGFCQPRGPFARAKPIGGSAIRPILSNPKS</sequence>
<feature type="region of interest" description="Disordered" evidence="1">
    <location>
        <begin position="49"/>
        <end position="68"/>
    </location>
</feature>
<organism evidence="2 4">
    <name type="scientific">Prunus armeniaca</name>
    <name type="common">Apricot</name>
    <name type="synonym">Armeniaca vulgaris</name>
    <dbReference type="NCBI Taxonomy" id="36596"/>
    <lineage>
        <taxon>Eukaryota</taxon>
        <taxon>Viridiplantae</taxon>
        <taxon>Streptophyta</taxon>
        <taxon>Embryophyta</taxon>
        <taxon>Tracheophyta</taxon>
        <taxon>Spermatophyta</taxon>
        <taxon>Magnoliopsida</taxon>
        <taxon>eudicotyledons</taxon>
        <taxon>Gunneridae</taxon>
        <taxon>Pentapetalae</taxon>
        <taxon>rosids</taxon>
        <taxon>fabids</taxon>
        <taxon>Rosales</taxon>
        <taxon>Rosaceae</taxon>
        <taxon>Amygdaloideae</taxon>
        <taxon>Amygdaleae</taxon>
        <taxon>Prunus</taxon>
    </lineage>
</organism>
<evidence type="ECO:0000256" key="1">
    <source>
        <dbReference type="SAM" id="MobiDB-lite"/>
    </source>
</evidence>
<evidence type="ECO:0000313" key="5">
    <source>
        <dbReference type="Proteomes" id="UP000507245"/>
    </source>
</evidence>
<reference evidence="2 4" key="2">
    <citation type="submission" date="2020-05" db="EMBL/GenBank/DDBJ databases">
        <authorList>
            <person name="Campoy J."/>
            <person name="Schneeberger K."/>
            <person name="Spophaly S."/>
        </authorList>
    </citation>
    <scope>NUCLEOTIDE SEQUENCE [LARGE SCALE GENOMIC DNA]</scope>
    <source>
        <strain evidence="2">PruArmRojPasFocal</strain>
    </source>
</reference>
<keyword evidence="5" id="KW-1185">Reference proteome</keyword>
<accession>A0A6J5VUY4</accession>
<evidence type="ECO:0000313" key="4">
    <source>
        <dbReference type="Proteomes" id="UP000507222"/>
    </source>
</evidence>
<dbReference type="Proteomes" id="UP000507222">
    <property type="component" value="Unassembled WGS sequence"/>
</dbReference>
<dbReference type="AlphaFoldDB" id="A0A6J5VUY4"/>
<dbReference type="EMBL" id="CAEKDK010000008">
    <property type="protein sequence ID" value="CAB4289668.1"/>
    <property type="molecule type" value="Genomic_DNA"/>
</dbReference>
<proteinExistence type="predicted"/>